<keyword evidence="7 10" id="KW-0226">DNA condensation</keyword>
<dbReference type="Pfam" id="PF12717">
    <property type="entry name" value="Cnd1"/>
    <property type="match status" value="1"/>
</dbReference>
<dbReference type="InterPro" id="IPR016024">
    <property type="entry name" value="ARM-type_fold"/>
</dbReference>
<evidence type="ECO:0000256" key="4">
    <source>
        <dbReference type="ARBA" id="ARBA00022454"/>
    </source>
</evidence>
<proteinExistence type="inferred from homology"/>
<feature type="region of interest" description="Disordered" evidence="11">
    <location>
        <begin position="796"/>
        <end position="836"/>
    </location>
</feature>
<dbReference type="AlphaFoldDB" id="A0A1Y2F696"/>
<dbReference type="InterPro" id="IPR011989">
    <property type="entry name" value="ARM-like"/>
</dbReference>
<dbReference type="InterPro" id="IPR007673">
    <property type="entry name" value="Condensin_cplx_su1"/>
</dbReference>
<evidence type="ECO:0000256" key="7">
    <source>
        <dbReference type="ARBA" id="ARBA00023067"/>
    </source>
</evidence>
<evidence type="ECO:0000256" key="10">
    <source>
        <dbReference type="PIRNR" id="PIRNR017127"/>
    </source>
</evidence>
<dbReference type="OMA" id="CPLEKLW"/>
<comment type="similarity">
    <text evidence="3 10">Belongs to the CND1 (condensin subunit 1) family.</text>
</comment>
<dbReference type="GO" id="GO:0010032">
    <property type="term" value="P:meiotic chromosome condensation"/>
    <property type="evidence" value="ECO:0007669"/>
    <property type="project" value="TreeGrafter"/>
</dbReference>
<evidence type="ECO:0000256" key="5">
    <source>
        <dbReference type="ARBA" id="ARBA00022618"/>
    </source>
</evidence>
<gene>
    <name evidence="14" type="ORF">BCR37DRAFT_349645</name>
</gene>
<dbReference type="SUPFAM" id="SSF48371">
    <property type="entry name" value="ARM repeat"/>
    <property type="match status" value="1"/>
</dbReference>
<evidence type="ECO:0000313" key="14">
    <source>
        <dbReference type="EMBL" id="ORY79393.1"/>
    </source>
</evidence>
<dbReference type="PANTHER" id="PTHR14222:SF2">
    <property type="entry name" value="CONDENSIN COMPLEX SUBUNIT 1"/>
    <property type="match status" value="1"/>
</dbReference>
<accession>A0A1Y2F696</accession>
<evidence type="ECO:0000256" key="1">
    <source>
        <dbReference type="ARBA" id="ARBA00004123"/>
    </source>
</evidence>
<dbReference type="GO" id="GO:0007076">
    <property type="term" value="P:mitotic chromosome condensation"/>
    <property type="evidence" value="ECO:0007669"/>
    <property type="project" value="InterPro"/>
</dbReference>
<keyword evidence="9 10" id="KW-0131">Cell cycle</keyword>
<dbReference type="Proteomes" id="UP000193685">
    <property type="component" value="Unassembled WGS sequence"/>
</dbReference>
<keyword evidence="5 10" id="KW-0132">Cell division</keyword>
<evidence type="ECO:0000256" key="9">
    <source>
        <dbReference type="ARBA" id="ARBA00023306"/>
    </source>
</evidence>
<organism evidence="14 15">
    <name type="scientific">Protomyces lactucae-debilis</name>
    <dbReference type="NCBI Taxonomy" id="2754530"/>
    <lineage>
        <taxon>Eukaryota</taxon>
        <taxon>Fungi</taxon>
        <taxon>Dikarya</taxon>
        <taxon>Ascomycota</taxon>
        <taxon>Taphrinomycotina</taxon>
        <taxon>Taphrinomycetes</taxon>
        <taxon>Taphrinales</taxon>
        <taxon>Protomycetaceae</taxon>
        <taxon>Protomyces</taxon>
    </lineage>
</organism>
<dbReference type="GO" id="GO:0000779">
    <property type="term" value="C:condensed chromosome, centromeric region"/>
    <property type="evidence" value="ECO:0007669"/>
    <property type="project" value="TreeGrafter"/>
</dbReference>
<evidence type="ECO:0000256" key="8">
    <source>
        <dbReference type="ARBA" id="ARBA00023242"/>
    </source>
</evidence>
<dbReference type="RefSeq" id="XP_040723764.1">
    <property type="nucleotide sequence ID" value="XM_040867938.1"/>
</dbReference>
<sequence>MIDFALSTVLNKYADNNKLLPNDDLSTSDSAERRDQLNELIETLSAEPDEILQEATYDSMENFVACVPSLSASEIHKLADLISSAILAKAQSLAGESPADFDSQSPARTTLEALCFMNMVFINTLQTDSALLANGEAAVSVRGKAKSKKQKETAAATVDIMGILVPAFDAMSKVLSLRAAKMWPTTSERDAFVSLMTKPAYLVAESETLMKKVEIRMRFYKIVCVAVKHHGHAFGAQTTIVQDLQYFEHLSDPLAELLHILNDQYDFPQLTDEVLRELSNKDFNANDNKGPKFVSVFLVKLSELMPGAVLKQVGLLAKFLDCESYNLRSAIIELCGNLIANLSKEEAEEGAESSHKAQISGFFDLLEERFLDSNPYCRSKVLQTYVKLCDLQNKFPKRRQKVSDLATQALDDKSSNVRRNAIKLLARLVQTHPFDMLHGPQLSLVQWRERVVNAQAELDILQPEPELVAEPDEELIEAPESPQKAAPKDTEAAQAKAAEAQIRQENIMKLQMTKRYYTEATRFVETLTLASQSIVQLLASKTKTEVMEAMDFFVVADAYKLEPAKEGIRRMLHLIWTKATSDEGKGVTLHLLDCYRGLFFEAPDQLSANDQANFVAKNMISLTYGATLAELTSLEQLLKVMMKDGQVNDEVIAKLWQVYGVQRREISKNQRRGAIIILGMLALANRDIIVNGLDVLLQVAFGSIGKRDLALMRYSCIALQRLGTGEKAQKGELRNQTTKLPDSHGVFSKLVEVITKPAPSKEWFGVAEQAIDAIYALAEHPDEVCSDIIKHLTQQVFAPKQQPPTPPRSRSVSPVEEHDEAAVDAPEAEESSSKSVGTSRHLADLLFVVGHVSIKQIVYIEECEGDFKRRKAEADKAKHTQAIEAPADGAKDDLDLVNGTTEDEFADAMTHIRERELLFGDKSILARFGPLVTEVCRNNKAYPCPILQTAATMTLAKFMCVSGAYCEANLELLLLILEKSTSAATRSNLVIAMGDMTVCFNHILDNCSDHLYRRLRDEDPTVKKTCLMTLTFLVLAGQVKVKGQLGEMAKCLEDDDKRITDLARMFFTELATKDNAIYNGFTDIFSLLSSSADPMDEDVFRRIIRFLMTFIEKDKYAKQLADKLASRLVHCVNQRQFDDVVFALGCLPPQAKSETVLKLVSDGYAFAVAAQ</sequence>
<keyword evidence="8" id="KW-0539">Nucleus</keyword>
<comment type="caution">
    <text evidence="14">The sequence shown here is derived from an EMBL/GenBank/DDBJ whole genome shotgun (WGS) entry which is preliminary data.</text>
</comment>
<evidence type="ECO:0000256" key="11">
    <source>
        <dbReference type="SAM" id="MobiDB-lite"/>
    </source>
</evidence>
<feature type="domain" description="Condensin complex subunit 1 C-terminal" evidence="12">
    <location>
        <begin position="986"/>
        <end position="1144"/>
    </location>
</feature>
<name>A0A1Y2F696_PROLT</name>
<evidence type="ECO:0000256" key="6">
    <source>
        <dbReference type="ARBA" id="ARBA00022776"/>
    </source>
</evidence>
<dbReference type="PANTHER" id="PTHR14222">
    <property type="entry name" value="CONDENSIN"/>
    <property type="match status" value="1"/>
</dbReference>
<comment type="subcellular location">
    <subcellularLocation>
        <location evidence="2">Chromosome</location>
    </subcellularLocation>
    <subcellularLocation>
        <location evidence="1">Nucleus</location>
    </subcellularLocation>
</comment>
<dbReference type="PIRSF" id="PIRSF017127">
    <property type="entry name" value="Condensin_D2"/>
    <property type="match status" value="1"/>
</dbReference>
<dbReference type="InterPro" id="IPR024324">
    <property type="entry name" value="Condensin_cplx_su1_N"/>
</dbReference>
<dbReference type="InterPro" id="IPR026971">
    <property type="entry name" value="CND1/NCAPD3"/>
</dbReference>
<dbReference type="GeneID" id="63784537"/>
<evidence type="ECO:0000259" key="13">
    <source>
        <dbReference type="Pfam" id="PF12922"/>
    </source>
</evidence>
<dbReference type="EMBL" id="MCFI01000015">
    <property type="protein sequence ID" value="ORY79393.1"/>
    <property type="molecule type" value="Genomic_DNA"/>
</dbReference>
<protein>
    <recommendedName>
        <fullName evidence="10">Condensin complex subunit 1</fullName>
    </recommendedName>
</protein>
<evidence type="ECO:0000256" key="2">
    <source>
        <dbReference type="ARBA" id="ARBA00004286"/>
    </source>
</evidence>
<feature type="domain" description="Condensin complex subunit 1 N-terminal" evidence="13">
    <location>
        <begin position="75"/>
        <end position="236"/>
    </location>
</feature>
<keyword evidence="6 10" id="KW-0498">Mitosis</keyword>
<dbReference type="Pfam" id="PF12922">
    <property type="entry name" value="Cnd1_N"/>
    <property type="match status" value="1"/>
</dbReference>
<keyword evidence="4" id="KW-0158">Chromosome</keyword>
<reference evidence="14 15" key="1">
    <citation type="submission" date="2016-07" db="EMBL/GenBank/DDBJ databases">
        <title>Pervasive Adenine N6-methylation of Active Genes in Fungi.</title>
        <authorList>
            <consortium name="DOE Joint Genome Institute"/>
            <person name="Mondo S.J."/>
            <person name="Dannebaum R.O."/>
            <person name="Kuo R.C."/>
            <person name="Labutti K."/>
            <person name="Haridas S."/>
            <person name="Kuo A."/>
            <person name="Salamov A."/>
            <person name="Ahrendt S.R."/>
            <person name="Lipzen A."/>
            <person name="Sullivan W."/>
            <person name="Andreopoulos W.B."/>
            <person name="Clum A."/>
            <person name="Lindquist E."/>
            <person name="Daum C."/>
            <person name="Ramamoorthy G.K."/>
            <person name="Gryganskyi A."/>
            <person name="Culley D."/>
            <person name="Magnuson J.K."/>
            <person name="James T.Y."/>
            <person name="O'Malley M.A."/>
            <person name="Stajich J.E."/>
            <person name="Spatafora J.W."/>
            <person name="Visel A."/>
            <person name="Grigoriev I.V."/>
        </authorList>
    </citation>
    <scope>NUCLEOTIDE SEQUENCE [LARGE SCALE GENOMIC DNA]</scope>
    <source>
        <strain evidence="14 15">12-1054</strain>
    </source>
</reference>
<evidence type="ECO:0000256" key="3">
    <source>
        <dbReference type="ARBA" id="ARBA00009606"/>
    </source>
</evidence>
<evidence type="ECO:0000259" key="12">
    <source>
        <dbReference type="Pfam" id="PF12717"/>
    </source>
</evidence>
<dbReference type="Gene3D" id="1.25.10.10">
    <property type="entry name" value="Leucine-rich Repeat Variant"/>
    <property type="match status" value="3"/>
</dbReference>
<dbReference type="GO" id="GO:0005634">
    <property type="term" value="C:nucleus"/>
    <property type="evidence" value="ECO:0007669"/>
    <property type="project" value="UniProtKB-SubCell"/>
</dbReference>
<dbReference type="OrthoDB" id="436262at2759"/>
<dbReference type="STRING" id="56484.A0A1Y2F696"/>
<dbReference type="GO" id="GO:0000796">
    <property type="term" value="C:condensin complex"/>
    <property type="evidence" value="ECO:0007669"/>
    <property type="project" value="TreeGrafter"/>
</dbReference>
<dbReference type="InterPro" id="IPR032682">
    <property type="entry name" value="Cnd1_C"/>
</dbReference>
<keyword evidence="15" id="KW-1185">Reference proteome</keyword>
<comment type="function">
    <text evidence="10">Regulatory subunit of the condensin complex, a complex required for conversion of interphase chromatin into mitotic-like condense chromosomes. The condensin complex probably introduces positive supercoils into relaxed DNA in the presence of type I topoisomerases and converts nicked DNA into positive knotted forms in the presence of type II topoisomerases.</text>
</comment>
<evidence type="ECO:0000313" key="15">
    <source>
        <dbReference type="Proteomes" id="UP000193685"/>
    </source>
</evidence>
<dbReference type="GO" id="GO:0051301">
    <property type="term" value="P:cell division"/>
    <property type="evidence" value="ECO:0007669"/>
    <property type="project" value="UniProtKB-KW"/>
</dbReference>
<dbReference type="GO" id="GO:0042393">
    <property type="term" value="F:histone binding"/>
    <property type="evidence" value="ECO:0007669"/>
    <property type="project" value="TreeGrafter"/>
</dbReference>